<evidence type="ECO:0000256" key="10">
    <source>
        <dbReference type="ARBA" id="ARBA00022989"/>
    </source>
</evidence>
<evidence type="ECO:0000256" key="5">
    <source>
        <dbReference type="ARBA" id="ARBA00022692"/>
    </source>
</evidence>
<evidence type="ECO:0000256" key="11">
    <source>
        <dbReference type="ARBA" id="ARBA00023136"/>
    </source>
</evidence>
<dbReference type="GO" id="GO:0005524">
    <property type="term" value="F:ATP binding"/>
    <property type="evidence" value="ECO:0007669"/>
    <property type="project" value="UniProtKB-KW"/>
</dbReference>
<feature type="transmembrane region" description="Helical" evidence="13">
    <location>
        <begin position="739"/>
        <end position="755"/>
    </location>
</feature>
<dbReference type="GO" id="GO:0016020">
    <property type="term" value="C:membrane"/>
    <property type="evidence" value="ECO:0007669"/>
    <property type="project" value="UniProtKB-SubCell"/>
</dbReference>
<proteinExistence type="inferred from homology"/>
<protein>
    <recommendedName>
        <fullName evidence="3">ABC-type xenobiotic transporter</fullName>
        <ecNumber evidence="3">7.6.2.2</ecNumber>
    </recommendedName>
</protein>
<feature type="transmembrane region" description="Helical" evidence="13">
    <location>
        <begin position="700"/>
        <end position="719"/>
    </location>
</feature>
<evidence type="ECO:0000256" key="6">
    <source>
        <dbReference type="ARBA" id="ARBA00022737"/>
    </source>
</evidence>
<dbReference type="InterPro" id="IPR050173">
    <property type="entry name" value="ABC_transporter_C-like"/>
</dbReference>
<evidence type="ECO:0000256" key="2">
    <source>
        <dbReference type="ARBA" id="ARBA00009726"/>
    </source>
</evidence>
<dbReference type="EC" id="7.6.2.2" evidence="3"/>
<gene>
    <name evidence="16" type="ORF">CJ030_MR7G015206</name>
</gene>
<feature type="domain" description="ABC transmembrane type-1" evidence="15">
    <location>
        <begin position="92"/>
        <end position="372"/>
    </location>
</feature>
<feature type="transmembrane region" description="Helical" evidence="13">
    <location>
        <begin position="827"/>
        <end position="850"/>
    </location>
</feature>
<dbReference type="Gene3D" id="3.40.50.300">
    <property type="entry name" value="P-loop containing nucleotide triphosphate hydrolases"/>
    <property type="match status" value="2"/>
</dbReference>
<dbReference type="InterPro" id="IPR011527">
    <property type="entry name" value="ABC1_TM_dom"/>
</dbReference>
<keyword evidence="4" id="KW-0813">Transport</keyword>
<dbReference type="FunFam" id="3.40.50.300:FF:000923">
    <property type="entry name" value="ABC transporter C family member 10"/>
    <property type="match status" value="1"/>
</dbReference>
<dbReference type="PANTHER" id="PTHR24223">
    <property type="entry name" value="ATP-BINDING CASSETTE SUB-FAMILY C"/>
    <property type="match status" value="1"/>
</dbReference>
<evidence type="ECO:0000256" key="8">
    <source>
        <dbReference type="ARBA" id="ARBA00022840"/>
    </source>
</evidence>
<keyword evidence="9" id="KW-1278">Translocase</keyword>
<evidence type="ECO:0000259" key="14">
    <source>
        <dbReference type="PROSITE" id="PS50893"/>
    </source>
</evidence>
<keyword evidence="5 13" id="KW-0812">Transmembrane</keyword>
<evidence type="ECO:0000259" key="15">
    <source>
        <dbReference type="PROSITE" id="PS50929"/>
    </source>
</evidence>
<feature type="transmembrane region" description="Helical" evidence="13">
    <location>
        <begin position="91"/>
        <end position="117"/>
    </location>
</feature>
<dbReference type="SMART" id="SM00382">
    <property type="entry name" value="AAA"/>
    <property type="match status" value="2"/>
</dbReference>
<comment type="catalytic activity">
    <reaction evidence="12">
        <text>ATP + H2O + xenobioticSide 1 = ADP + phosphate + xenobioticSide 2.</text>
        <dbReference type="EC" id="7.6.2.2"/>
    </reaction>
</comment>
<dbReference type="PANTHER" id="PTHR24223:SF369">
    <property type="entry name" value="ABC TRANSPORTER C FAMILY MEMBER 10"/>
    <property type="match status" value="1"/>
</dbReference>
<dbReference type="PROSITE" id="PS00211">
    <property type="entry name" value="ABC_TRANSPORTER_1"/>
    <property type="match status" value="1"/>
</dbReference>
<dbReference type="FunFam" id="1.20.1560.10:FF:000003">
    <property type="entry name" value="ABC transporter C family member 10"/>
    <property type="match status" value="1"/>
</dbReference>
<dbReference type="InterPro" id="IPR044726">
    <property type="entry name" value="ABCC_6TM_D2"/>
</dbReference>
<feature type="domain" description="ABC transmembrane type-1" evidence="15">
    <location>
        <begin position="711"/>
        <end position="980"/>
    </location>
</feature>
<evidence type="ECO:0000313" key="17">
    <source>
        <dbReference type="Proteomes" id="UP000516437"/>
    </source>
</evidence>
<feature type="transmembrane region" description="Helical" evidence="13">
    <location>
        <begin position="231"/>
        <end position="250"/>
    </location>
</feature>
<dbReference type="CDD" id="cd18579">
    <property type="entry name" value="ABC_6TM_ABCC_D1"/>
    <property type="match status" value="1"/>
</dbReference>
<dbReference type="FunFam" id="3.40.50.300:FF:001958">
    <property type="entry name" value="ATP binding cassette subfamily C member 11"/>
    <property type="match status" value="1"/>
</dbReference>
<dbReference type="InterPro" id="IPR027417">
    <property type="entry name" value="P-loop_NTPase"/>
</dbReference>
<feature type="domain" description="ABC transporter" evidence="14">
    <location>
        <begin position="409"/>
        <end position="630"/>
    </location>
</feature>
<dbReference type="EMBL" id="RXIC02000025">
    <property type="protein sequence ID" value="KAB1204960.1"/>
    <property type="molecule type" value="Genomic_DNA"/>
</dbReference>
<dbReference type="SUPFAM" id="SSF52540">
    <property type="entry name" value="P-loop containing nucleoside triphosphate hydrolases"/>
    <property type="match status" value="2"/>
</dbReference>
<dbReference type="FunFam" id="1.20.1560.10:FF:000002">
    <property type="entry name" value="ABC transporter C family member 5"/>
    <property type="match status" value="1"/>
</dbReference>
<keyword evidence="7" id="KW-0547">Nucleotide-binding</keyword>
<feature type="transmembrane region" description="Helical" evidence="13">
    <location>
        <begin position="205"/>
        <end position="225"/>
    </location>
</feature>
<dbReference type="AlphaFoldDB" id="A0A6A1V0V5"/>
<dbReference type="InterPro" id="IPR044746">
    <property type="entry name" value="ABCC_6TM_D1"/>
</dbReference>
<evidence type="ECO:0000256" key="7">
    <source>
        <dbReference type="ARBA" id="ARBA00022741"/>
    </source>
</evidence>
<dbReference type="PROSITE" id="PS50929">
    <property type="entry name" value="ABC_TM1F"/>
    <property type="match status" value="2"/>
</dbReference>
<dbReference type="Pfam" id="PF00005">
    <property type="entry name" value="ABC_tran"/>
    <property type="match status" value="2"/>
</dbReference>
<evidence type="ECO:0000256" key="3">
    <source>
        <dbReference type="ARBA" id="ARBA00012191"/>
    </source>
</evidence>
<dbReference type="InterPro" id="IPR036640">
    <property type="entry name" value="ABC1_TM_sf"/>
</dbReference>
<keyword evidence="8" id="KW-0067">ATP-binding</keyword>
<dbReference type="GO" id="GO:0016887">
    <property type="term" value="F:ATP hydrolysis activity"/>
    <property type="evidence" value="ECO:0007669"/>
    <property type="project" value="InterPro"/>
</dbReference>
<evidence type="ECO:0000256" key="12">
    <source>
        <dbReference type="ARBA" id="ARBA00034018"/>
    </source>
</evidence>
<feature type="transmembrane region" description="Helical" evidence="13">
    <location>
        <begin position="922"/>
        <end position="944"/>
    </location>
</feature>
<dbReference type="CDD" id="cd18580">
    <property type="entry name" value="ABC_6TM_ABCC_D2"/>
    <property type="match status" value="1"/>
</dbReference>
<evidence type="ECO:0000313" key="16">
    <source>
        <dbReference type="EMBL" id="KAB1204960.1"/>
    </source>
</evidence>
<accession>A0A6A1V0V5</accession>
<evidence type="ECO:0000256" key="9">
    <source>
        <dbReference type="ARBA" id="ARBA00022967"/>
    </source>
</evidence>
<evidence type="ECO:0000256" key="1">
    <source>
        <dbReference type="ARBA" id="ARBA00004141"/>
    </source>
</evidence>
<dbReference type="Pfam" id="PF00664">
    <property type="entry name" value="ABC_membrane"/>
    <property type="match status" value="2"/>
</dbReference>
<keyword evidence="10 13" id="KW-1133">Transmembrane helix</keyword>
<comment type="caution">
    <text evidence="16">The sequence shown here is derived from an EMBL/GenBank/DDBJ whole genome shotgun (WGS) entry which is preliminary data.</text>
</comment>
<dbReference type="InterPro" id="IPR017871">
    <property type="entry name" value="ABC_transporter-like_CS"/>
</dbReference>
<comment type="subcellular location">
    <subcellularLocation>
        <location evidence="1">Membrane</location>
        <topology evidence="1">Multi-pass membrane protein</topology>
    </subcellularLocation>
</comment>
<dbReference type="OrthoDB" id="6500128at2759"/>
<dbReference type="InterPro" id="IPR003593">
    <property type="entry name" value="AAA+_ATPase"/>
</dbReference>
<keyword evidence="11 13" id="KW-0472">Membrane</keyword>
<dbReference type="PROSITE" id="PS50893">
    <property type="entry name" value="ABC_TRANSPORTER_2"/>
    <property type="match status" value="1"/>
</dbReference>
<keyword evidence="6" id="KW-0677">Repeat</keyword>
<evidence type="ECO:0000256" key="13">
    <source>
        <dbReference type="SAM" id="Phobius"/>
    </source>
</evidence>
<comment type="similarity">
    <text evidence="2">Belongs to the ABC transporter superfamily. ABCC family. Conjugate transporter (TC 3.A.1.208) subfamily.</text>
</comment>
<keyword evidence="17" id="KW-1185">Reference proteome</keyword>
<dbReference type="Gene3D" id="1.20.1560.10">
    <property type="entry name" value="ABC transporter type 1, transmembrane domain"/>
    <property type="match status" value="2"/>
</dbReference>
<dbReference type="CDD" id="cd03250">
    <property type="entry name" value="ABCC_MRP_domain1"/>
    <property type="match status" value="1"/>
</dbReference>
<name>A0A6A1V0V5_9ROSI</name>
<dbReference type="InterPro" id="IPR003439">
    <property type="entry name" value="ABC_transporter-like_ATP-bd"/>
</dbReference>
<dbReference type="Proteomes" id="UP000516437">
    <property type="component" value="Chromosome 7"/>
</dbReference>
<sequence>MKLESDSAAVVTPFAKAGILSRMTFWWLNPLMKRGREKNLEDEDIPKLRETDRAENCHLLFLEQLSKQQKSGPSSRPSIRKALILCYWKEIFLTGCFAFLNILALCAGPVLLNAFILVAEGRKSFEYEGHVLAISFFFSKSIASISQRQWYFRCRLIGLKVRSMLIAAIYKKQLRLSNSARMVHSGGEIMNYVTVDAYRMGEFPFWFHQIWTTGLQLLIALTIVFHAVRLATIAAVAAIILTVLCSIPLAKLQHKFQSKLIAVQDERLKASSEALVNMKILKLYAWENHFKNVIENLRKVEYRWLSGVQLDKAYHSLLFWSTPFLVSSATFGTCYFLRVPLHANNVFTFIATFRLLQDPINSFPDVIAAFIQAKVAFARISKFLEAPELQRENIQQNCNRERDSNSIFIKSADFTWEDKSLNPTLRNINLEVRAGEKVAICGEVGSGKSTLLSAILGEVPKIQGSIKISGKIAYVSQIAWIQTGTIQENILFGSAMDSERYGETLERCSLVKDLELLPFGDLTEIGERGVNLSGGQKQRVQLARALYQNADIFLLDDPFSALDAQTATSLFNEYFLGALSEKTVLFVTHQVDFLPAFDSVLLMSDGKILQEGPYHRLLASSKEFQDLVNAHKETAGSERLALLTSSHRYGTSSREIRKNYEEKQCKAFEGDQLIKQEEREIGDTGFKPYMQYLNQNNKGFLYFSIASVSHLIVAIGQILQNSWMAANVDDPHVSTLRLVLVYLLIGLAAILFLLCRSRCTVVLGLKSSESLFAQLLNSLFQAPMSFYDSTPQGRILSRVSSDLSTIDLDVPFGLIFSVSSTINACSALLVLAVVTWQVLIVSIPMIFLAVRLQRYYFASAKELMRINATTKSSVANHLAESLAGDTTIRAFQKEDRFFSKSLDLIDTNASPFFHSFAANEWLILWIEIVSAAVLSSAALCMVLLPPRTFSSGFIGMALSYGLSLNNNLVRSIQKQCGIANSIISVERLNQYMHIPSEAPQIIEESRPSTDWPAVGKVEVEDLQVRYRPNTPLVLCGISCTFEGGHKIGIVGRTGSGKTTLIGALFRLVEPAAGKITVDGIDISTIGLHDLRSRLGIIPQDPTLFNGTVRYNLDPLSQYSDQEIWEVIGKSQLQEALQEKGKGLESLGKLVEYDTPTTLMKREDSLFGQLVKEYWSHSHSTEPH</sequence>
<evidence type="ECO:0000256" key="4">
    <source>
        <dbReference type="ARBA" id="ARBA00022448"/>
    </source>
</evidence>
<dbReference type="GO" id="GO:0008559">
    <property type="term" value="F:ABC-type xenobiotic transporter activity"/>
    <property type="evidence" value="ECO:0007669"/>
    <property type="project" value="UniProtKB-EC"/>
</dbReference>
<reference evidence="16 17" key="1">
    <citation type="journal article" date="2019" name="Plant Biotechnol. J.">
        <title>The red bayberry genome and genetic basis of sex determination.</title>
        <authorList>
            <person name="Jia H.M."/>
            <person name="Jia H.J."/>
            <person name="Cai Q.L."/>
            <person name="Wang Y."/>
            <person name="Zhao H.B."/>
            <person name="Yang W.F."/>
            <person name="Wang G.Y."/>
            <person name="Li Y.H."/>
            <person name="Zhan D.L."/>
            <person name="Shen Y.T."/>
            <person name="Niu Q.F."/>
            <person name="Chang L."/>
            <person name="Qiu J."/>
            <person name="Zhao L."/>
            <person name="Xie H.B."/>
            <person name="Fu W.Y."/>
            <person name="Jin J."/>
            <person name="Li X.W."/>
            <person name="Jiao Y."/>
            <person name="Zhou C.C."/>
            <person name="Tu T."/>
            <person name="Chai C.Y."/>
            <person name="Gao J.L."/>
            <person name="Fan L.J."/>
            <person name="van de Weg E."/>
            <person name="Wang J.Y."/>
            <person name="Gao Z.S."/>
        </authorList>
    </citation>
    <scope>NUCLEOTIDE SEQUENCE [LARGE SCALE GENOMIC DNA]</scope>
    <source>
        <tissue evidence="16">Leaves</tissue>
    </source>
</reference>
<organism evidence="16 17">
    <name type="scientific">Morella rubra</name>
    <name type="common">Chinese bayberry</name>
    <dbReference type="NCBI Taxonomy" id="262757"/>
    <lineage>
        <taxon>Eukaryota</taxon>
        <taxon>Viridiplantae</taxon>
        <taxon>Streptophyta</taxon>
        <taxon>Embryophyta</taxon>
        <taxon>Tracheophyta</taxon>
        <taxon>Spermatophyta</taxon>
        <taxon>Magnoliopsida</taxon>
        <taxon>eudicotyledons</taxon>
        <taxon>Gunneridae</taxon>
        <taxon>Pentapetalae</taxon>
        <taxon>rosids</taxon>
        <taxon>fabids</taxon>
        <taxon>Fagales</taxon>
        <taxon>Myricaceae</taxon>
        <taxon>Morella</taxon>
    </lineage>
</organism>
<dbReference type="SUPFAM" id="SSF90123">
    <property type="entry name" value="ABC transporter transmembrane region"/>
    <property type="match status" value="2"/>
</dbReference>